<name>A0A2T8I6G4_9POAL</name>
<evidence type="ECO:0000256" key="1">
    <source>
        <dbReference type="SAM" id="MobiDB-lite"/>
    </source>
</evidence>
<dbReference type="EMBL" id="CM008054">
    <property type="protein sequence ID" value="PVH33271.1"/>
    <property type="molecule type" value="Genomic_DNA"/>
</dbReference>
<evidence type="ECO:0000313" key="2">
    <source>
        <dbReference type="EMBL" id="PVH33271.1"/>
    </source>
</evidence>
<sequence>MPIAPSSPAVKIFVREPQEAMHGDQRLSSTSVPVGHPADPRREDGNRRQAPTAAATGRSSRSMAVDQPLTGKEPAGLEWSTTASTPERICPPRQGTAPARLEIGSAARVTAASEHCIPAS</sequence>
<dbReference type="Gramene" id="PVH33271">
    <property type="protein sequence ID" value="PVH33271"/>
    <property type="gene ID" value="PAHAL_9G612900"/>
</dbReference>
<protein>
    <submittedName>
        <fullName evidence="2">Uncharacterized protein</fullName>
    </submittedName>
</protein>
<dbReference type="Proteomes" id="UP000243499">
    <property type="component" value="Chromosome 9"/>
</dbReference>
<dbReference type="AlphaFoldDB" id="A0A2T8I6G4"/>
<feature type="region of interest" description="Disordered" evidence="1">
    <location>
        <begin position="1"/>
        <end position="96"/>
    </location>
</feature>
<accession>A0A2T8I6G4</accession>
<organism evidence="2">
    <name type="scientific">Panicum hallii</name>
    <dbReference type="NCBI Taxonomy" id="206008"/>
    <lineage>
        <taxon>Eukaryota</taxon>
        <taxon>Viridiplantae</taxon>
        <taxon>Streptophyta</taxon>
        <taxon>Embryophyta</taxon>
        <taxon>Tracheophyta</taxon>
        <taxon>Spermatophyta</taxon>
        <taxon>Magnoliopsida</taxon>
        <taxon>Liliopsida</taxon>
        <taxon>Poales</taxon>
        <taxon>Poaceae</taxon>
        <taxon>PACMAD clade</taxon>
        <taxon>Panicoideae</taxon>
        <taxon>Panicodae</taxon>
        <taxon>Paniceae</taxon>
        <taxon>Panicinae</taxon>
        <taxon>Panicum</taxon>
        <taxon>Panicum sect. Panicum</taxon>
    </lineage>
</organism>
<reference evidence="2" key="1">
    <citation type="submission" date="2018-04" db="EMBL/GenBank/DDBJ databases">
        <title>WGS assembly of Panicum hallii.</title>
        <authorList>
            <person name="Lovell J."/>
            <person name="Jenkins J."/>
            <person name="Lowry D."/>
            <person name="Mamidi S."/>
            <person name="Sreedasyam A."/>
            <person name="Weng X."/>
            <person name="Barry K."/>
            <person name="Bonette J."/>
            <person name="Campitelli B."/>
            <person name="Daum C."/>
            <person name="Gordon S."/>
            <person name="Gould B."/>
            <person name="Lipzen A."/>
            <person name="Macqueen A."/>
            <person name="Palacio-Mejia J."/>
            <person name="Plott C."/>
            <person name="Shakirov E."/>
            <person name="Shu S."/>
            <person name="Yoshinaga Y."/>
            <person name="Zane M."/>
            <person name="Rokhsar D."/>
            <person name="Grimwood J."/>
            <person name="Schmutz J."/>
            <person name="Juenger T."/>
        </authorList>
    </citation>
    <scope>NUCLEOTIDE SEQUENCE [LARGE SCALE GENOMIC DNA]</scope>
    <source>
        <strain evidence="2">FIL2</strain>
    </source>
</reference>
<gene>
    <name evidence="2" type="ORF">PAHAL_9G612900</name>
</gene>
<feature type="compositionally biased region" description="Basic and acidic residues" evidence="1">
    <location>
        <begin position="13"/>
        <end position="25"/>
    </location>
</feature>
<feature type="compositionally biased region" description="Basic and acidic residues" evidence="1">
    <location>
        <begin position="38"/>
        <end position="47"/>
    </location>
</feature>
<proteinExistence type="predicted"/>